<dbReference type="InterPro" id="IPR035513">
    <property type="entry name" value="Invertase/methylesterase_inhib"/>
</dbReference>
<name>A0ABU6UPQ0_9FABA</name>
<evidence type="ECO:0000259" key="2">
    <source>
        <dbReference type="Pfam" id="PF04043"/>
    </source>
</evidence>
<dbReference type="Proteomes" id="UP001341840">
    <property type="component" value="Unassembled WGS sequence"/>
</dbReference>
<evidence type="ECO:0000313" key="3">
    <source>
        <dbReference type="EMBL" id="MED6162884.1"/>
    </source>
</evidence>
<evidence type="ECO:0000313" key="4">
    <source>
        <dbReference type="Proteomes" id="UP001341840"/>
    </source>
</evidence>
<keyword evidence="1" id="KW-0732">Signal</keyword>
<dbReference type="EMBL" id="JASCZI010121762">
    <property type="protein sequence ID" value="MED6162884.1"/>
    <property type="molecule type" value="Genomic_DNA"/>
</dbReference>
<protein>
    <recommendedName>
        <fullName evidence="2">Pectinesterase inhibitor domain-containing protein</fullName>
    </recommendedName>
</protein>
<sequence>MSSSSTLSLFTILLGLILITSHVAHAKNAPSKRVSPLVGLVCYGIDRQDRARCTQEMLSNPNISSEKHYSGKLRVFLLDLAIKKATKARISLEKMAKTNIAVLGNQLISTKYPEALKACAKYVDSAIEHLESAVSRIKSEGQEIDLIDTSMDITIAGDQLLYCERTLADDHIVDHVVNSIIHEVKLFQ</sequence>
<accession>A0ABU6UPQ0</accession>
<dbReference type="Gene3D" id="1.20.140.40">
    <property type="entry name" value="Invertase/pectin methylesterase inhibitor family protein"/>
    <property type="match status" value="1"/>
</dbReference>
<gene>
    <name evidence="3" type="ORF">PIB30_074662</name>
</gene>
<dbReference type="PANTHER" id="PTHR31890">
    <property type="entry name" value="PLANT INVERTASE/PECTIN METHYLESTERASE INHIBITOR SUPERFAMILY PROTEIN"/>
    <property type="match status" value="1"/>
</dbReference>
<feature type="signal peptide" evidence="1">
    <location>
        <begin position="1"/>
        <end position="26"/>
    </location>
</feature>
<feature type="chain" id="PRO_5046158977" description="Pectinesterase inhibitor domain-containing protein" evidence="1">
    <location>
        <begin position="27"/>
        <end position="188"/>
    </location>
</feature>
<dbReference type="InterPro" id="IPR006501">
    <property type="entry name" value="Pectinesterase_inhib_dom"/>
</dbReference>
<dbReference type="PANTHER" id="PTHR31890:SF9">
    <property type="entry name" value="PLANT INVERTASE_PECTIN METHYLESTERASE INHIBITOR SUPERFAMILY PROTEIN"/>
    <property type="match status" value="1"/>
</dbReference>
<dbReference type="SUPFAM" id="SSF101148">
    <property type="entry name" value="Plant invertase/pectin methylesterase inhibitor"/>
    <property type="match status" value="1"/>
</dbReference>
<feature type="domain" description="Pectinesterase inhibitor" evidence="2">
    <location>
        <begin position="49"/>
        <end position="171"/>
    </location>
</feature>
<organism evidence="3 4">
    <name type="scientific">Stylosanthes scabra</name>
    <dbReference type="NCBI Taxonomy" id="79078"/>
    <lineage>
        <taxon>Eukaryota</taxon>
        <taxon>Viridiplantae</taxon>
        <taxon>Streptophyta</taxon>
        <taxon>Embryophyta</taxon>
        <taxon>Tracheophyta</taxon>
        <taxon>Spermatophyta</taxon>
        <taxon>Magnoliopsida</taxon>
        <taxon>eudicotyledons</taxon>
        <taxon>Gunneridae</taxon>
        <taxon>Pentapetalae</taxon>
        <taxon>rosids</taxon>
        <taxon>fabids</taxon>
        <taxon>Fabales</taxon>
        <taxon>Fabaceae</taxon>
        <taxon>Papilionoideae</taxon>
        <taxon>50 kb inversion clade</taxon>
        <taxon>dalbergioids sensu lato</taxon>
        <taxon>Dalbergieae</taxon>
        <taxon>Pterocarpus clade</taxon>
        <taxon>Stylosanthes</taxon>
    </lineage>
</organism>
<dbReference type="Pfam" id="PF04043">
    <property type="entry name" value="PMEI"/>
    <property type="match status" value="1"/>
</dbReference>
<reference evidence="3 4" key="1">
    <citation type="journal article" date="2023" name="Plants (Basel)">
        <title>Bridging the Gap: Combining Genomics and Transcriptomics Approaches to Understand Stylosanthes scabra, an Orphan Legume from the Brazilian Caatinga.</title>
        <authorList>
            <person name="Ferreira-Neto J.R.C."/>
            <person name="da Silva M.D."/>
            <person name="Binneck E."/>
            <person name="de Melo N.F."/>
            <person name="da Silva R.H."/>
            <person name="de Melo A.L.T.M."/>
            <person name="Pandolfi V."/>
            <person name="Bustamante F.O."/>
            <person name="Brasileiro-Vidal A.C."/>
            <person name="Benko-Iseppon A.M."/>
        </authorList>
    </citation>
    <scope>NUCLEOTIDE SEQUENCE [LARGE SCALE GENOMIC DNA]</scope>
    <source>
        <tissue evidence="3">Leaves</tissue>
    </source>
</reference>
<evidence type="ECO:0000256" key="1">
    <source>
        <dbReference type="SAM" id="SignalP"/>
    </source>
</evidence>
<comment type="caution">
    <text evidence="3">The sequence shown here is derived from an EMBL/GenBank/DDBJ whole genome shotgun (WGS) entry which is preliminary data.</text>
</comment>
<proteinExistence type="predicted"/>
<keyword evidence="4" id="KW-1185">Reference proteome</keyword>